<dbReference type="Proteomes" id="UP000789396">
    <property type="component" value="Unassembled WGS sequence"/>
</dbReference>
<dbReference type="OrthoDB" id="2386985at2759"/>
<protein>
    <submittedName>
        <fullName evidence="1">7282_t:CDS:1</fullName>
    </submittedName>
</protein>
<accession>A0A9N9DQZ0</accession>
<organism evidence="1 2">
    <name type="scientific">Racocetra fulgida</name>
    <dbReference type="NCBI Taxonomy" id="60492"/>
    <lineage>
        <taxon>Eukaryota</taxon>
        <taxon>Fungi</taxon>
        <taxon>Fungi incertae sedis</taxon>
        <taxon>Mucoromycota</taxon>
        <taxon>Glomeromycotina</taxon>
        <taxon>Glomeromycetes</taxon>
        <taxon>Diversisporales</taxon>
        <taxon>Gigasporaceae</taxon>
        <taxon>Racocetra</taxon>
    </lineage>
</organism>
<proteinExistence type="predicted"/>
<comment type="caution">
    <text evidence="1">The sequence shown here is derived from an EMBL/GenBank/DDBJ whole genome shotgun (WGS) entry which is preliminary data.</text>
</comment>
<dbReference type="EMBL" id="CAJVPZ010013291">
    <property type="protein sequence ID" value="CAG8647620.1"/>
    <property type="molecule type" value="Genomic_DNA"/>
</dbReference>
<dbReference type="AlphaFoldDB" id="A0A9N9DQZ0"/>
<gene>
    <name evidence="1" type="ORF">RFULGI_LOCUS8317</name>
</gene>
<name>A0A9N9DQZ0_9GLOM</name>
<reference evidence="1" key="1">
    <citation type="submission" date="2021-06" db="EMBL/GenBank/DDBJ databases">
        <authorList>
            <person name="Kallberg Y."/>
            <person name="Tangrot J."/>
            <person name="Rosling A."/>
        </authorList>
    </citation>
    <scope>NUCLEOTIDE SEQUENCE</scope>
    <source>
        <strain evidence="1">IN212</strain>
    </source>
</reference>
<feature type="non-terminal residue" evidence="1">
    <location>
        <position position="237"/>
    </location>
</feature>
<sequence length="237" mass="27644">MPNKRKQRKNTQTALCEKNNLQCNFIQGSKRGPKKGIRKRRQKLPETDASLQVQQNLTNKYTQQSFRPHVYTLPQQTSVVQPNLTNINFYNVQPNSTNTNTYNFQQNSTNIDTYNDNHYHLNMTQPNSSDINNHHFHPTLTNAVYILDPAQPQPNFAAFNNYHTRSNLTYSRNSLVGNHCTWQIPDQTFCQQMIYGDYLYYDRKQDNLLVHGGSYSFESPTDNKFIMSQLATRPIDK</sequence>
<keyword evidence="2" id="KW-1185">Reference proteome</keyword>
<evidence type="ECO:0000313" key="1">
    <source>
        <dbReference type="EMBL" id="CAG8647620.1"/>
    </source>
</evidence>
<evidence type="ECO:0000313" key="2">
    <source>
        <dbReference type="Proteomes" id="UP000789396"/>
    </source>
</evidence>